<comment type="subcellular location">
    <subcellularLocation>
        <location evidence="1">Virion</location>
    </subcellularLocation>
</comment>
<reference evidence="4" key="1">
    <citation type="submission" date="2019-05" db="EMBL/GenBank/DDBJ databases">
        <title>Metatranscriptomic reconstruction reveals RNA viruses with the potential to shape carbon cycling in soil.</title>
        <authorList>
            <person name="Starr E.P."/>
            <person name="Nuccio E."/>
            <person name="Pett-Ridge J."/>
            <person name="Banfield J.F."/>
            <person name="Firestone M.K."/>
        </authorList>
    </citation>
    <scope>NUCLEOTIDE SEQUENCE</scope>
    <source>
        <strain evidence="4">H2_Rhizo_Litter_49_scaffold_2136</strain>
    </source>
</reference>
<evidence type="ECO:0008006" key="5">
    <source>
        <dbReference type="Google" id="ProtNLM"/>
    </source>
</evidence>
<organism evidence="4">
    <name type="scientific">Leviviridae sp</name>
    <dbReference type="NCBI Taxonomy" id="2027243"/>
    <lineage>
        <taxon>Viruses</taxon>
        <taxon>Riboviria</taxon>
        <taxon>Orthornavirae</taxon>
        <taxon>Lenarviricota</taxon>
        <taxon>Leviviricetes</taxon>
        <taxon>Norzivirales</taxon>
        <taxon>Fiersviridae</taxon>
    </lineage>
</organism>
<dbReference type="EMBL" id="MN032782">
    <property type="protein sequence ID" value="QDH86589.1"/>
    <property type="molecule type" value="Genomic_RNA"/>
</dbReference>
<dbReference type="SUPFAM" id="SSF55405">
    <property type="entry name" value="RNA bacteriophage capsid protein"/>
    <property type="match status" value="1"/>
</dbReference>
<dbReference type="Pfam" id="PF01819">
    <property type="entry name" value="Levi_coat"/>
    <property type="match status" value="1"/>
</dbReference>
<keyword evidence="2" id="KW-0167">Capsid protein</keyword>
<keyword evidence="3" id="KW-0946">Virion</keyword>
<evidence type="ECO:0000256" key="2">
    <source>
        <dbReference type="ARBA" id="ARBA00022561"/>
    </source>
</evidence>
<gene>
    <name evidence="4" type="ORF">H2RhizoLitter492136_000002</name>
</gene>
<dbReference type="GO" id="GO:0005198">
    <property type="term" value="F:structural molecule activity"/>
    <property type="evidence" value="ECO:0007669"/>
    <property type="project" value="InterPro"/>
</dbReference>
<accession>A0A514CZ12</accession>
<dbReference type="GO" id="GO:0019028">
    <property type="term" value="C:viral capsid"/>
    <property type="evidence" value="ECO:0007669"/>
    <property type="project" value="UniProtKB-KW"/>
</dbReference>
<dbReference type="InterPro" id="IPR002703">
    <property type="entry name" value="Levivir_coat"/>
</dbReference>
<sequence>MSSRTNLVINDRAATPVAHTYTPDGDDANGVHVFSEKTSVPAGNPRYTASLKSGNGKYRPSLRLAIPVVQTQVINGVSSPVVVRTAFAEVNFTFDGLSTAQERADCVGLMANSLATAQVQINDMIVNLSDIY</sequence>
<dbReference type="InterPro" id="IPR015954">
    <property type="entry name" value="Phage_RNA-type_capsid"/>
</dbReference>
<dbReference type="Gene3D" id="3.30.380.10">
    <property type="entry name" value="MS2 Viral Coat Protein"/>
    <property type="match status" value="1"/>
</dbReference>
<evidence type="ECO:0000256" key="3">
    <source>
        <dbReference type="ARBA" id="ARBA00022844"/>
    </source>
</evidence>
<name>A0A514CZ12_9VIRU</name>
<evidence type="ECO:0000256" key="1">
    <source>
        <dbReference type="ARBA" id="ARBA00004328"/>
    </source>
</evidence>
<proteinExistence type="predicted"/>
<evidence type="ECO:0000313" key="4">
    <source>
        <dbReference type="EMBL" id="QDH86589.1"/>
    </source>
</evidence>
<protein>
    <recommendedName>
        <fullName evidence="5">Coat protein</fullName>
    </recommendedName>
</protein>